<dbReference type="EMBL" id="MJEQ01000233">
    <property type="protein sequence ID" value="OIT38127.1"/>
    <property type="molecule type" value="Genomic_DNA"/>
</dbReference>
<dbReference type="AlphaFoldDB" id="A0A314LAH4"/>
<gene>
    <name evidence="2" type="ORF">A4A49_55807</name>
</gene>
<dbReference type="Gramene" id="OIT38127">
    <property type="protein sequence ID" value="OIT38127"/>
    <property type="gene ID" value="A4A49_55807"/>
</dbReference>
<evidence type="ECO:0000313" key="2">
    <source>
        <dbReference type="EMBL" id="OIT38127.1"/>
    </source>
</evidence>
<evidence type="ECO:0000256" key="1">
    <source>
        <dbReference type="SAM" id="MobiDB-lite"/>
    </source>
</evidence>
<dbReference type="Proteomes" id="UP000187609">
    <property type="component" value="Unassembled WGS sequence"/>
</dbReference>
<name>A0A314LAH4_NICAT</name>
<protein>
    <submittedName>
        <fullName evidence="2">Uncharacterized protein</fullName>
    </submittedName>
</protein>
<organism evidence="2 3">
    <name type="scientific">Nicotiana attenuata</name>
    <name type="common">Coyote tobacco</name>
    <dbReference type="NCBI Taxonomy" id="49451"/>
    <lineage>
        <taxon>Eukaryota</taxon>
        <taxon>Viridiplantae</taxon>
        <taxon>Streptophyta</taxon>
        <taxon>Embryophyta</taxon>
        <taxon>Tracheophyta</taxon>
        <taxon>Spermatophyta</taxon>
        <taxon>Magnoliopsida</taxon>
        <taxon>eudicotyledons</taxon>
        <taxon>Gunneridae</taxon>
        <taxon>Pentapetalae</taxon>
        <taxon>asterids</taxon>
        <taxon>lamiids</taxon>
        <taxon>Solanales</taxon>
        <taxon>Solanaceae</taxon>
        <taxon>Nicotianoideae</taxon>
        <taxon>Nicotianeae</taxon>
        <taxon>Nicotiana</taxon>
    </lineage>
</organism>
<comment type="caution">
    <text evidence="2">The sequence shown here is derived from an EMBL/GenBank/DDBJ whole genome shotgun (WGS) entry which is preliminary data.</text>
</comment>
<feature type="region of interest" description="Disordered" evidence="1">
    <location>
        <begin position="1"/>
        <end position="34"/>
    </location>
</feature>
<accession>A0A314LAH4</accession>
<evidence type="ECO:0000313" key="3">
    <source>
        <dbReference type="Proteomes" id="UP000187609"/>
    </source>
</evidence>
<keyword evidence="3" id="KW-1185">Reference proteome</keyword>
<feature type="compositionally biased region" description="Polar residues" evidence="1">
    <location>
        <begin position="9"/>
        <end position="18"/>
    </location>
</feature>
<proteinExistence type="predicted"/>
<sequence length="211" mass="24224">MTRRKTNRKAQSQQPQMEENTKESTNRLVTPESGTVQQLAPIQLVQWMTGMGSAPTIMQGSKSMDTETITEKENQMATAARKLTYSTGSGEQKRTMAEVVKGNRTMQQGLQLKFYPPEIRDGIKVVKLNQEEIEMQYWFGRYAGIEAVYLAPGCSDHTPIVLNSEVQRMQRRKPYRLLNVVLQQEDFKEAVKSIWSQEVEGYTMYKICMKL</sequence>
<reference evidence="2" key="1">
    <citation type="submission" date="2016-11" db="EMBL/GenBank/DDBJ databases">
        <title>The genome of Nicotiana attenuata.</title>
        <authorList>
            <person name="Xu S."/>
            <person name="Brockmoeller T."/>
            <person name="Gaquerel E."/>
            <person name="Navarro A."/>
            <person name="Kuhl H."/>
            <person name="Gase K."/>
            <person name="Ling Z."/>
            <person name="Zhou W."/>
            <person name="Kreitzer C."/>
            <person name="Stanke M."/>
            <person name="Tang H."/>
            <person name="Lyons E."/>
            <person name="Pandey P."/>
            <person name="Pandey S.P."/>
            <person name="Timmermann B."/>
            <person name="Baldwin I.T."/>
        </authorList>
    </citation>
    <scope>NUCLEOTIDE SEQUENCE [LARGE SCALE GENOMIC DNA]</scope>
    <source>
        <strain evidence="2">UT</strain>
    </source>
</reference>